<gene>
    <name evidence="2" type="ORF">A2751_04905</name>
</gene>
<keyword evidence="1" id="KW-0472">Membrane</keyword>
<keyword evidence="1" id="KW-0812">Transmembrane</keyword>
<feature type="transmembrane region" description="Helical" evidence="1">
    <location>
        <begin position="40"/>
        <end position="60"/>
    </location>
</feature>
<dbReference type="EMBL" id="MFEK01000006">
    <property type="protein sequence ID" value="OGE79302.1"/>
    <property type="molecule type" value="Genomic_DNA"/>
</dbReference>
<evidence type="ECO:0000256" key="1">
    <source>
        <dbReference type="SAM" id="Phobius"/>
    </source>
</evidence>
<name>A0A1F5NP51_9BACT</name>
<dbReference type="AlphaFoldDB" id="A0A1F5NP51"/>
<feature type="transmembrane region" description="Helical" evidence="1">
    <location>
        <begin position="81"/>
        <end position="96"/>
    </location>
</feature>
<evidence type="ECO:0000313" key="3">
    <source>
        <dbReference type="Proteomes" id="UP000176864"/>
    </source>
</evidence>
<protein>
    <submittedName>
        <fullName evidence="2">Uncharacterized protein</fullName>
    </submittedName>
</protein>
<keyword evidence="1" id="KW-1133">Transmembrane helix</keyword>
<accession>A0A1F5NP51</accession>
<evidence type="ECO:0000313" key="2">
    <source>
        <dbReference type="EMBL" id="OGE79302.1"/>
    </source>
</evidence>
<organism evidence="2 3">
    <name type="scientific">Candidatus Doudnabacteria bacterium RIFCSPHIGHO2_01_FULL_46_14</name>
    <dbReference type="NCBI Taxonomy" id="1817824"/>
    <lineage>
        <taxon>Bacteria</taxon>
        <taxon>Candidatus Doudnaibacteriota</taxon>
    </lineage>
</organism>
<proteinExistence type="predicted"/>
<dbReference type="Proteomes" id="UP000176864">
    <property type="component" value="Unassembled WGS sequence"/>
</dbReference>
<sequence>MKAATHLVASLFVVSISVICLGLIVANFSPDPGSKLVLLALYLCVFLAVFGLASLAGLSFRGWLLGTGVRHEYVRASNRQAVLFGLMAVIVLMLQAGKIFNLWSAALLLVIFILLDMYIQ</sequence>
<feature type="transmembrane region" description="Helical" evidence="1">
    <location>
        <begin position="7"/>
        <end position="28"/>
    </location>
</feature>
<comment type="caution">
    <text evidence="2">The sequence shown here is derived from an EMBL/GenBank/DDBJ whole genome shotgun (WGS) entry which is preliminary data.</text>
</comment>
<reference evidence="2 3" key="1">
    <citation type="journal article" date="2016" name="Nat. Commun.">
        <title>Thousands of microbial genomes shed light on interconnected biogeochemical processes in an aquifer system.</title>
        <authorList>
            <person name="Anantharaman K."/>
            <person name="Brown C.T."/>
            <person name="Hug L.A."/>
            <person name="Sharon I."/>
            <person name="Castelle C.J."/>
            <person name="Probst A.J."/>
            <person name="Thomas B.C."/>
            <person name="Singh A."/>
            <person name="Wilkins M.J."/>
            <person name="Karaoz U."/>
            <person name="Brodie E.L."/>
            <person name="Williams K.H."/>
            <person name="Hubbard S.S."/>
            <person name="Banfield J.F."/>
        </authorList>
    </citation>
    <scope>NUCLEOTIDE SEQUENCE [LARGE SCALE GENOMIC DNA]</scope>
</reference>
<dbReference type="STRING" id="1817824.A2751_04905"/>